<protein>
    <submittedName>
        <fullName evidence="1">Uncharacterized protein</fullName>
    </submittedName>
</protein>
<gene>
    <name evidence="1" type="ORF">CMV_011464</name>
</gene>
<keyword evidence="2" id="KW-1185">Reference proteome</keyword>
<dbReference type="PANTHER" id="PTHR47076:SF1">
    <property type="entry name" value="NHL DOMAIN PROTEIN"/>
    <property type="match status" value="1"/>
</dbReference>
<evidence type="ECO:0000313" key="1">
    <source>
        <dbReference type="EMBL" id="KAF3964216.1"/>
    </source>
</evidence>
<accession>A0A8J4RHE1</accession>
<evidence type="ECO:0000313" key="2">
    <source>
        <dbReference type="Proteomes" id="UP000737018"/>
    </source>
</evidence>
<dbReference type="EMBL" id="JRKL02001400">
    <property type="protein sequence ID" value="KAF3964216.1"/>
    <property type="molecule type" value="Genomic_DNA"/>
</dbReference>
<organism evidence="1 2">
    <name type="scientific">Castanea mollissima</name>
    <name type="common">Chinese chestnut</name>
    <dbReference type="NCBI Taxonomy" id="60419"/>
    <lineage>
        <taxon>Eukaryota</taxon>
        <taxon>Viridiplantae</taxon>
        <taxon>Streptophyta</taxon>
        <taxon>Embryophyta</taxon>
        <taxon>Tracheophyta</taxon>
        <taxon>Spermatophyta</taxon>
        <taxon>Magnoliopsida</taxon>
        <taxon>eudicotyledons</taxon>
        <taxon>Gunneridae</taxon>
        <taxon>Pentapetalae</taxon>
        <taxon>rosids</taxon>
        <taxon>fabids</taxon>
        <taxon>Fagales</taxon>
        <taxon>Fagaceae</taxon>
        <taxon>Castanea</taxon>
    </lineage>
</organism>
<proteinExistence type="predicted"/>
<reference evidence="1" key="1">
    <citation type="submission" date="2020-03" db="EMBL/GenBank/DDBJ databases">
        <title>Castanea mollissima Vanexum genome sequencing.</title>
        <authorList>
            <person name="Staton M."/>
        </authorList>
    </citation>
    <scope>NUCLEOTIDE SEQUENCE</scope>
    <source>
        <tissue evidence="1">Leaf</tissue>
    </source>
</reference>
<dbReference type="OrthoDB" id="1934748at2759"/>
<sequence length="120" mass="14007">MADSASGPGCSCFRLFDFRQKQSNDNESKHTLLQKREHTKQVTEVLAGLKWNTFMRKFSRFGINKNKKEKNRFQYDPRSYALNFDGGFDNDEDALVTSFTSRFAALIRDHEEQRRTESGK</sequence>
<dbReference type="PANTHER" id="PTHR47076">
    <property type="entry name" value="NHL DOMAIN PROTEIN"/>
    <property type="match status" value="1"/>
</dbReference>
<dbReference type="AlphaFoldDB" id="A0A8J4RHE1"/>
<name>A0A8J4RHE1_9ROSI</name>
<comment type="caution">
    <text evidence="1">The sequence shown here is derived from an EMBL/GenBank/DDBJ whole genome shotgun (WGS) entry which is preliminary data.</text>
</comment>
<dbReference type="Proteomes" id="UP000737018">
    <property type="component" value="Unassembled WGS sequence"/>
</dbReference>